<dbReference type="EMBL" id="CM037156">
    <property type="protein sequence ID" value="KAH7836559.1"/>
    <property type="molecule type" value="Genomic_DNA"/>
</dbReference>
<dbReference type="Proteomes" id="UP000828048">
    <property type="component" value="Chromosome 6"/>
</dbReference>
<evidence type="ECO:0000313" key="1">
    <source>
        <dbReference type="EMBL" id="KAH7836559.1"/>
    </source>
</evidence>
<keyword evidence="2" id="KW-1185">Reference proteome</keyword>
<name>A0ACB7X7L9_9ERIC</name>
<sequence>MSSENCNPRHFSWLTKSCFPNPQHHHHHHHHQPHLHRPSATITSTAFSHQPPTISSLPDDLLLDCLSRVPPSTLPSLSLVCRGWSNLLDSPSFHHLRRLHGLLHQTLFAITVTDSNLLLTATHQIGPDSTWNENDAVSSNPGIIFHDPFSLSRVTAIGRKIYIISRTSTVLFDTWTGVVAEKSPMLFPRKKFAAAAVGEKIYVAGGAARTSAVEEYDPCNESWSVVSDAPRKRYGCVGASVDGVFYVIGGLRIGASTGEEFSRAAGAKASYYYASSMDLYDVEARGWLRSRVVPGGGCVVAACAVEEGYVYVLTSHAVELSFWRFDGRRKKGGSVIGEWCRMKNPPQPVQVRLDNTMRFNCVGIGKNKVVVIQVMGCVDDLLRSRGGRRRGKEAVVMVYDGGSGEWSRGPDLPEVIRRAACVCIPIVSIEVATENPEGETLNGRLQVFLSSLLTSLGGVFGHNQEEEDPESDMASRAAVVPKQPRGELKQKNGQAEARPRRVLRDIGNLNTTVLPVEGKISRPITRNFVAKLQANPQAAGEKNKKPLAEVVNGGAAGVSRIVARKDGGRVIKDAAQKKAHDPQQKPKKVIVVSPDEELKSEEEKPISARKLGKGGSSRKTLTAILTARSKAVCGLALKPKEDPIAEIDLADVDNELAAVEYVEDMYKFYKLAEDESRVHDYIDTQPEINSKMRSILIDWLTEVHRKFELMPESLYLTINIVDRYLSMKTVARRDLQLVGISSMLIACKYEEIWAPEVNDFIAISDNAYVREQILHMEKAILGKLEWYLTVPTPYVFLVRYIKASVPSDPEMENMVFFLAELGLVHYPTIILYCPSTIAASAVYAARCILNKYPLWTDTLKQHTGYAENQLGECVKLLVGFQTDAAESKLKAVYRKFSSPERGSVALFPPAKSLLAAALS</sequence>
<protein>
    <submittedName>
        <fullName evidence="1">Uncharacterized protein</fullName>
    </submittedName>
</protein>
<accession>A0ACB7X7L9</accession>
<proteinExistence type="predicted"/>
<organism evidence="1 2">
    <name type="scientific">Vaccinium darrowii</name>
    <dbReference type="NCBI Taxonomy" id="229202"/>
    <lineage>
        <taxon>Eukaryota</taxon>
        <taxon>Viridiplantae</taxon>
        <taxon>Streptophyta</taxon>
        <taxon>Embryophyta</taxon>
        <taxon>Tracheophyta</taxon>
        <taxon>Spermatophyta</taxon>
        <taxon>Magnoliopsida</taxon>
        <taxon>eudicotyledons</taxon>
        <taxon>Gunneridae</taxon>
        <taxon>Pentapetalae</taxon>
        <taxon>asterids</taxon>
        <taxon>Ericales</taxon>
        <taxon>Ericaceae</taxon>
        <taxon>Vaccinioideae</taxon>
        <taxon>Vaccinieae</taxon>
        <taxon>Vaccinium</taxon>
    </lineage>
</organism>
<gene>
    <name evidence="1" type="ORF">Vadar_002893</name>
</gene>
<comment type="caution">
    <text evidence="1">The sequence shown here is derived from an EMBL/GenBank/DDBJ whole genome shotgun (WGS) entry which is preliminary data.</text>
</comment>
<reference evidence="1 2" key="1">
    <citation type="journal article" date="2021" name="Hortic Res">
        <title>High-quality reference genome and annotation aids understanding of berry development for evergreen blueberry (Vaccinium darrowii).</title>
        <authorList>
            <person name="Yu J."/>
            <person name="Hulse-Kemp A.M."/>
            <person name="Babiker E."/>
            <person name="Staton M."/>
        </authorList>
    </citation>
    <scope>NUCLEOTIDE SEQUENCE [LARGE SCALE GENOMIC DNA]</scope>
    <source>
        <strain evidence="2">cv. NJ 8807/NJ 8810</strain>
        <tissue evidence="1">Young leaf</tissue>
    </source>
</reference>
<evidence type="ECO:0000313" key="2">
    <source>
        <dbReference type="Proteomes" id="UP000828048"/>
    </source>
</evidence>